<keyword evidence="2" id="KW-0808">Transferase</keyword>
<name>A0A1I1A3L3_9BACI</name>
<evidence type="ECO:0000259" key="7">
    <source>
        <dbReference type="Pfam" id="PF01712"/>
    </source>
</evidence>
<dbReference type="GO" id="GO:0005524">
    <property type="term" value="F:ATP binding"/>
    <property type="evidence" value="ECO:0007669"/>
    <property type="project" value="UniProtKB-KW"/>
</dbReference>
<dbReference type="Gene3D" id="3.40.50.300">
    <property type="entry name" value="P-loop containing nucleotide triphosphate hydrolases"/>
    <property type="match status" value="1"/>
</dbReference>
<dbReference type="EMBL" id="FOJW01000015">
    <property type="protein sequence ID" value="SFB31178.1"/>
    <property type="molecule type" value="Genomic_DNA"/>
</dbReference>
<dbReference type="PANTHER" id="PTHR10513:SF46">
    <property type="entry name" value="DEOXYGUANOSINE KINASE"/>
    <property type="match status" value="1"/>
</dbReference>
<keyword evidence="3" id="KW-0547">Nucleotide-binding</keyword>
<evidence type="ECO:0000256" key="5">
    <source>
        <dbReference type="ARBA" id="ARBA00022840"/>
    </source>
</evidence>
<keyword evidence="5" id="KW-0067">ATP-binding</keyword>
<keyword evidence="6" id="KW-1133">Transmembrane helix</keyword>
<dbReference type="AlphaFoldDB" id="A0A1I1A3L3"/>
<proteinExistence type="inferred from homology"/>
<feature type="transmembrane region" description="Helical" evidence="6">
    <location>
        <begin position="18"/>
        <end position="38"/>
    </location>
</feature>
<evidence type="ECO:0000256" key="2">
    <source>
        <dbReference type="ARBA" id="ARBA00022679"/>
    </source>
</evidence>
<sequence length="261" mass="30804">MKKGTINIIQKFQLNEKWILILHGTALFCMLQLVFVDYNRLIGGKVMLEAPFIAIEGPIGIGKTSLAKKLSVHFNFHLLKEIVEENPFLGKFYDNIEEWSFQTEMFFLCNRYKQLEDIEQKYLNQNKAVIADYHIFKNMIFAKRTLPDDKFNKYEQIYHILTKDMPVPNIMIYLHASLDTILDRIRLRGRDIEQNIKPSYLAQLIQDYEDYMNEFEVLHPDIPVIRINGDKTDFVKYQKDLEHIISLVEQQLCSHKAVSKP</sequence>
<protein>
    <submittedName>
        <fullName evidence="8">Deoxyguanosine kinase</fullName>
    </submittedName>
</protein>
<dbReference type="Proteomes" id="UP000198642">
    <property type="component" value="Unassembled WGS sequence"/>
</dbReference>
<gene>
    <name evidence="8" type="ORF">SAMN04488072_11517</name>
</gene>
<dbReference type="SUPFAM" id="SSF52540">
    <property type="entry name" value="P-loop containing nucleoside triphosphate hydrolases"/>
    <property type="match status" value="1"/>
</dbReference>
<keyword evidence="6" id="KW-0472">Membrane</keyword>
<evidence type="ECO:0000256" key="6">
    <source>
        <dbReference type="SAM" id="Phobius"/>
    </source>
</evidence>
<dbReference type="STRING" id="237679.SAMN04488072_11517"/>
<dbReference type="InterPro" id="IPR031314">
    <property type="entry name" value="DNK_dom"/>
</dbReference>
<dbReference type="InterPro" id="IPR050566">
    <property type="entry name" value="Deoxyribonucleoside_kinase"/>
</dbReference>
<organism evidence="8 9">
    <name type="scientific">Lentibacillus halodurans</name>
    <dbReference type="NCBI Taxonomy" id="237679"/>
    <lineage>
        <taxon>Bacteria</taxon>
        <taxon>Bacillati</taxon>
        <taxon>Bacillota</taxon>
        <taxon>Bacilli</taxon>
        <taxon>Bacillales</taxon>
        <taxon>Bacillaceae</taxon>
        <taxon>Lentibacillus</taxon>
    </lineage>
</organism>
<dbReference type="CDD" id="cd01673">
    <property type="entry name" value="dNK"/>
    <property type="match status" value="1"/>
</dbReference>
<feature type="domain" description="Deoxynucleoside kinase" evidence="7">
    <location>
        <begin position="53"/>
        <end position="253"/>
    </location>
</feature>
<keyword evidence="6" id="KW-0812">Transmembrane</keyword>
<dbReference type="GO" id="GO:0019136">
    <property type="term" value="F:deoxynucleoside kinase activity"/>
    <property type="evidence" value="ECO:0007669"/>
    <property type="project" value="TreeGrafter"/>
</dbReference>
<evidence type="ECO:0000256" key="3">
    <source>
        <dbReference type="ARBA" id="ARBA00022741"/>
    </source>
</evidence>
<dbReference type="FunFam" id="3.40.50.300:FF:000659">
    <property type="entry name" value="Deoxyguanosine kinase"/>
    <property type="match status" value="1"/>
</dbReference>
<evidence type="ECO:0000313" key="9">
    <source>
        <dbReference type="Proteomes" id="UP000198642"/>
    </source>
</evidence>
<keyword evidence="4 8" id="KW-0418">Kinase</keyword>
<keyword evidence="9" id="KW-1185">Reference proteome</keyword>
<reference evidence="8 9" key="1">
    <citation type="submission" date="2016-10" db="EMBL/GenBank/DDBJ databases">
        <authorList>
            <person name="de Groot N.N."/>
        </authorList>
    </citation>
    <scope>NUCLEOTIDE SEQUENCE [LARGE SCALE GENOMIC DNA]</scope>
    <source>
        <strain evidence="8 9">CGMCC 1.3702</strain>
    </source>
</reference>
<dbReference type="PANTHER" id="PTHR10513">
    <property type="entry name" value="DEOXYNUCLEOSIDE KINASE"/>
    <property type="match status" value="1"/>
</dbReference>
<accession>A0A1I1A3L3</accession>
<dbReference type="Pfam" id="PF01712">
    <property type="entry name" value="dNK"/>
    <property type="match status" value="1"/>
</dbReference>
<dbReference type="InterPro" id="IPR027417">
    <property type="entry name" value="P-loop_NTPase"/>
</dbReference>
<dbReference type="GO" id="GO:0005737">
    <property type="term" value="C:cytoplasm"/>
    <property type="evidence" value="ECO:0007669"/>
    <property type="project" value="TreeGrafter"/>
</dbReference>
<comment type="similarity">
    <text evidence="1">Belongs to the DCK/DGK family.</text>
</comment>
<evidence type="ECO:0000313" key="8">
    <source>
        <dbReference type="EMBL" id="SFB31178.1"/>
    </source>
</evidence>
<evidence type="ECO:0000256" key="4">
    <source>
        <dbReference type="ARBA" id="ARBA00022777"/>
    </source>
</evidence>
<evidence type="ECO:0000256" key="1">
    <source>
        <dbReference type="ARBA" id="ARBA00007420"/>
    </source>
</evidence>